<protein>
    <submittedName>
        <fullName evidence="1">Uncharacterized protein</fullName>
    </submittedName>
</protein>
<dbReference type="Proteomes" id="UP001598201">
    <property type="component" value="Unassembled WGS sequence"/>
</dbReference>
<reference evidence="1 2" key="1">
    <citation type="submission" date="2024-09" db="EMBL/GenBank/DDBJ databases">
        <title>Genomes of Rahnella.</title>
        <authorList>
            <person name="Mnguni F.C."/>
            <person name="Shin G.Y."/>
            <person name="Coutinho T."/>
        </authorList>
    </citation>
    <scope>NUCLEOTIDE SEQUENCE [LARGE SCALE GENOMIC DNA]</scope>
    <source>
        <strain evidence="1 2">20WA0057</strain>
    </source>
</reference>
<proteinExistence type="predicted"/>
<comment type="caution">
    <text evidence="1">The sequence shown here is derived from an EMBL/GenBank/DDBJ whole genome shotgun (WGS) entry which is preliminary data.</text>
</comment>
<evidence type="ECO:0000313" key="1">
    <source>
        <dbReference type="EMBL" id="MFD3227195.1"/>
    </source>
</evidence>
<dbReference type="RefSeq" id="WP_379672484.1">
    <property type="nucleotide sequence ID" value="NZ_JBHUCJ010000163.1"/>
</dbReference>
<name>A0ABW6CGI7_RAHSY</name>
<organism evidence="1 2">
    <name type="scientific">Rahnella sp. (strain Y9602)</name>
    <dbReference type="NCBI Taxonomy" id="2703885"/>
    <lineage>
        <taxon>Bacteria</taxon>
        <taxon>Pseudomonadati</taxon>
        <taxon>Pseudomonadota</taxon>
        <taxon>Gammaproteobacteria</taxon>
        <taxon>Enterobacterales</taxon>
        <taxon>Yersiniaceae</taxon>
        <taxon>Rahnella</taxon>
    </lineage>
</organism>
<keyword evidence="2" id="KW-1185">Reference proteome</keyword>
<accession>A0ABW6CGI7</accession>
<feature type="non-terminal residue" evidence="1">
    <location>
        <position position="1"/>
    </location>
</feature>
<gene>
    <name evidence="1" type="ORF">ACFPK4_27065</name>
</gene>
<sequence>LRNRKSQKVPGTKAGILTVTSNEKKGPFTLSNDLRTVPNADLTLLYLSPYLNAYSEMNAIEDGGLHRY</sequence>
<evidence type="ECO:0000313" key="2">
    <source>
        <dbReference type="Proteomes" id="UP001598201"/>
    </source>
</evidence>
<dbReference type="EMBL" id="JBHUCJ010000163">
    <property type="protein sequence ID" value="MFD3227195.1"/>
    <property type="molecule type" value="Genomic_DNA"/>
</dbReference>